<sequence>MSPARPPTRSLATRLHGRATMVRRRAQGRWATPAILRRRFREFTGGELDPLQPRTMSEKVFARMYLMDRHNDTSARPLVDKLTVREVIGRVVGDEHLVPLLWSGDQAEAIPFETVEHPSILKPTHMTGGVIRIDDGLNVAAARRDARGWLREDLYWPGREFQYYRLPRRLMIEGFLSDGIPHGPLDYSVWCFHGRPQLVQLRNHTRDINHFVDLDFRQIEVYRPGARDERVPRPARWTDILEIARALAEPFEFVRVDCYAVGDHVYVGELTFTPAGGRLRFASPEHDERIGALWSFDPAAPVLDVARFPAFRTSAHG</sequence>
<evidence type="ECO:0000313" key="1">
    <source>
        <dbReference type="EMBL" id="GAB98088.1"/>
    </source>
</evidence>
<dbReference type="RefSeq" id="WP_006594620.1">
    <property type="nucleotide sequence ID" value="NZ_BAHD01000099.1"/>
</dbReference>
<dbReference type="AlphaFoldDB" id="K6VPE0"/>
<dbReference type="EMBL" id="BAHD01000099">
    <property type="protein sequence ID" value="GAB98088.1"/>
    <property type="molecule type" value="Genomic_DNA"/>
</dbReference>
<evidence type="ECO:0000313" key="2">
    <source>
        <dbReference type="Proteomes" id="UP000008366"/>
    </source>
</evidence>
<reference evidence="1 2" key="1">
    <citation type="submission" date="2012-08" db="EMBL/GenBank/DDBJ databases">
        <title>Whole genome shotgun sequence of Kineosphaera limosa NBRC 100340.</title>
        <authorList>
            <person name="Yoshida I."/>
            <person name="Isaki S."/>
            <person name="Hosoyama A."/>
            <person name="Tsuchikane K."/>
            <person name="Katsumata H."/>
            <person name="Ando Y."/>
            <person name="Ohji S."/>
            <person name="Hamada M."/>
            <person name="Tamura T."/>
            <person name="Yamazoe A."/>
            <person name="Yamazaki S."/>
            <person name="Fujita N."/>
        </authorList>
    </citation>
    <scope>NUCLEOTIDE SEQUENCE [LARGE SCALE GENOMIC DNA]</scope>
    <source>
        <strain evidence="1 2">NBRC 100340</strain>
    </source>
</reference>
<protein>
    <submittedName>
        <fullName evidence="1">Uncharacterized protein</fullName>
    </submittedName>
</protein>
<dbReference type="Proteomes" id="UP000008366">
    <property type="component" value="Unassembled WGS sequence"/>
</dbReference>
<proteinExistence type="predicted"/>
<gene>
    <name evidence="1" type="ORF">KILIM_099_00120</name>
</gene>
<comment type="caution">
    <text evidence="1">The sequence shown here is derived from an EMBL/GenBank/DDBJ whole genome shotgun (WGS) entry which is preliminary data.</text>
</comment>
<organism evidence="1 2">
    <name type="scientific">Kineosphaera limosa NBRC 100340</name>
    <dbReference type="NCBI Taxonomy" id="1184609"/>
    <lineage>
        <taxon>Bacteria</taxon>
        <taxon>Bacillati</taxon>
        <taxon>Actinomycetota</taxon>
        <taxon>Actinomycetes</taxon>
        <taxon>Micrococcales</taxon>
        <taxon>Dermatophilaceae</taxon>
        <taxon>Kineosphaera</taxon>
    </lineage>
</organism>
<dbReference type="eggNOG" id="COG3307">
    <property type="taxonomic scope" value="Bacteria"/>
</dbReference>
<accession>K6VPE0</accession>
<dbReference type="InterPro" id="IPR029465">
    <property type="entry name" value="ATPgrasp_TupA"/>
</dbReference>
<dbReference type="OrthoDB" id="9791827at2"/>
<keyword evidence="2" id="KW-1185">Reference proteome</keyword>
<name>K6VPE0_9MICO</name>
<dbReference type="Pfam" id="PF14305">
    <property type="entry name" value="ATPgrasp_TupA"/>
    <property type="match status" value="1"/>
</dbReference>